<protein>
    <submittedName>
        <fullName evidence="1">Uncharacterized protein</fullName>
    </submittedName>
</protein>
<dbReference type="Proteomes" id="UP000179102">
    <property type="component" value="Unassembled WGS sequence"/>
</dbReference>
<dbReference type="AlphaFoldDB" id="A0A1F5G714"/>
<accession>A0A1F5G714</accession>
<reference evidence="1 2" key="1">
    <citation type="journal article" date="2016" name="Nat. Commun.">
        <title>Thousands of microbial genomes shed light on interconnected biogeochemical processes in an aquifer system.</title>
        <authorList>
            <person name="Anantharaman K."/>
            <person name="Brown C.T."/>
            <person name="Hug L.A."/>
            <person name="Sharon I."/>
            <person name="Castelle C.J."/>
            <person name="Probst A.J."/>
            <person name="Thomas B.C."/>
            <person name="Singh A."/>
            <person name="Wilkins M.J."/>
            <person name="Karaoz U."/>
            <person name="Brodie E.L."/>
            <person name="Williams K.H."/>
            <person name="Hubbard S.S."/>
            <person name="Banfield J.F."/>
        </authorList>
    </citation>
    <scope>NUCLEOTIDE SEQUENCE [LARGE SCALE GENOMIC DNA]</scope>
</reference>
<sequence length="143" mass="15981">MPERSEIAAKAEISKISTTRHIKGFASDGEVYLELYNKPIGENETAESFLNEHRTLAWAEVYEVATGEIKIGGSSAQFKTQPYNAIKYYPDAVLMSAEEVKAAGVKLMGRKAAQYAVVQGREYFRFDPKTDCIVQRSPWQGPL</sequence>
<dbReference type="EMBL" id="MFAZ01000011">
    <property type="protein sequence ID" value="OGD87631.1"/>
    <property type="molecule type" value="Genomic_DNA"/>
</dbReference>
<evidence type="ECO:0000313" key="1">
    <source>
        <dbReference type="EMBL" id="OGD87631.1"/>
    </source>
</evidence>
<evidence type="ECO:0000313" key="2">
    <source>
        <dbReference type="Proteomes" id="UP000179102"/>
    </source>
</evidence>
<proteinExistence type="predicted"/>
<organism evidence="1 2">
    <name type="scientific">Candidatus Curtissbacteria bacterium RIFCSPHIGHO2_01_FULL_41_11</name>
    <dbReference type="NCBI Taxonomy" id="1797711"/>
    <lineage>
        <taxon>Bacteria</taxon>
        <taxon>Candidatus Curtissiibacteriota</taxon>
    </lineage>
</organism>
<name>A0A1F5G714_9BACT</name>
<gene>
    <name evidence="1" type="ORF">A2870_03075</name>
</gene>
<comment type="caution">
    <text evidence="1">The sequence shown here is derived from an EMBL/GenBank/DDBJ whole genome shotgun (WGS) entry which is preliminary data.</text>
</comment>